<dbReference type="EMBL" id="LAZR01013019">
    <property type="protein sequence ID" value="KKM23957.1"/>
    <property type="molecule type" value="Genomic_DNA"/>
</dbReference>
<accession>A0A0F9I8W0</accession>
<gene>
    <name evidence="1" type="ORF">LCGC14_1609890</name>
</gene>
<sequence length="75" mass="8319">MINSKVCATRNKAIRSFPKLMISKDSIVLFDQVGSGVVISRVEVPFGYAPGTYRVDFDMADFKNFEGTVELSNLP</sequence>
<dbReference type="AlphaFoldDB" id="A0A0F9I8W0"/>
<comment type="caution">
    <text evidence="1">The sequence shown here is derived from an EMBL/GenBank/DDBJ whole genome shotgun (WGS) entry which is preliminary data.</text>
</comment>
<name>A0A0F9I8W0_9ZZZZ</name>
<organism evidence="1">
    <name type="scientific">marine sediment metagenome</name>
    <dbReference type="NCBI Taxonomy" id="412755"/>
    <lineage>
        <taxon>unclassified sequences</taxon>
        <taxon>metagenomes</taxon>
        <taxon>ecological metagenomes</taxon>
    </lineage>
</organism>
<proteinExistence type="predicted"/>
<evidence type="ECO:0000313" key="1">
    <source>
        <dbReference type="EMBL" id="KKM23957.1"/>
    </source>
</evidence>
<protein>
    <submittedName>
        <fullName evidence="1">Uncharacterized protein</fullName>
    </submittedName>
</protein>
<reference evidence="1" key="1">
    <citation type="journal article" date="2015" name="Nature">
        <title>Complex archaea that bridge the gap between prokaryotes and eukaryotes.</title>
        <authorList>
            <person name="Spang A."/>
            <person name="Saw J.H."/>
            <person name="Jorgensen S.L."/>
            <person name="Zaremba-Niedzwiedzka K."/>
            <person name="Martijn J."/>
            <person name="Lind A.E."/>
            <person name="van Eijk R."/>
            <person name="Schleper C."/>
            <person name="Guy L."/>
            <person name="Ettema T.J."/>
        </authorList>
    </citation>
    <scope>NUCLEOTIDE SEQUENCE</scope>
</reference>